<dbReference type="InterPro" id="IPR001789">
    <property type="entry name" value="Sig_transdc_resp-reg_receiver"/>
</dbReference>
<dbReference type="PANTHER" id="PTHR42713">
    <property type="entry name" value="HISTIDINE KINASE-RELATED"/>
    <property type="match status" value="1"/>
</dbReference>
<dbReference type="Proteomes" id="UP001344632">
    <property type="component" value="Unassembled WGS sequence"/>
</dbReference>
<dbReference type="InterPro" id="IPR018060">
    <property type="entry name" value="HTH_AraC"/>
</dbReference>
<dbReference type="PROSITE" id="PS01124">
    <property type="entry name" value="HTH_ARAC_FAMILY_2"/>
    <property type="match status" value="1"/>
</dbReference>
<dbReference type="Gene3D" id="1.10.10.60">
    <property type="entry name" value="Homeodomain-like"/>
    <property type="match status" value="2"/>
</dbReference>
<comment type="caution">
    <text evidence="11">The sequence shown here is derived from an EMBL/GenBank/DDBJ whole genome shotgun (WGS) entry which is preliminary data.</text>
</comment>
<dbReference type="SMART" id="SM00342">
    <property type="entry name" value="HTH_ARAC"/>
    <property type="match status" value="1"/>
</dbReference>
<comment type="subcellular location">
    <subcellularLocation>
        <location evidence="1">Cytoplasm</location>
    </subcellularLocation>
</comment>
<keyword evidence="5" id="KW-0805">Transcription regulation</keyword>
<dbReference type="SUPFAM" id="SSF46689">
    <property type="entry name" value="Homeodomain-like"/>
    <property type="match status" value="1"/>
</dbReference>
<protein>
    <submittedName>
        <fullName evidence="11">Response regulator</fullName>
    </submittedName>
</protein>
<proteinExistence type="predicted"/>
<reference evidence="11 12" key="1">
    <citation type="submission" date="2023-03" db="EMBL/GenBank/DDBJ databases">
        <title>Bacillus Genome Sequencing.</title>
        <authorList>
            <person name="Dunlap C."/>
        </authorList>
    </citation>
    <scope>NUCLEOTIDE SEQUENCE [LARGE SCALE GENOMIC DNA]</scope>
    <source>
        <strain evidence="11 12">BD-525</strain>
    </source>
</reference>
<dbReference type="RefSeq" id="WP_326085467.1">
    <property type="nucleotide sequence ID" value="NZ_JARLKZ010000002.1"/>
</dbReference>
<dbReference type="EMBL" id="JARLKZ010000002">
    <property type="protein sequence ID" value="MEC0238707.1"/>
    <property type="molecule type" value="Genomic_DNA"/>
</dbReference>
<keyword evidence="12" id="KW-1185">Reference proteome</keyword>
<organism evidence="11 12">
    <name type="scientific">Paenibacillus dokdonensis</name>
    <dbReference type="NCBI Taxonomy" id="2567944"/>
    <lineage>
        <taxon>Bacteria</taxon>
        <taxon>Bacillati</taxon>
        <taxon>Bacillota</taxon>
        <taxon>Bacilli</taxon>
        <taxon>Bacillales</taxon>
        <taxon>Paenibacillaceae</taxon>
        <taxon>Paenibacillus</taxon>
    </lineage>
</organism>
<evidence type="ECO:0000256" key="4">
    <source>
        <dbReference type="ARBA" id="ARBA00023012"/>
    </source>
</evidence>
<evidence type="ECO:0000313" key="12">
    <source>
        <dbReference type="Proteomes" id="UP001344632"/>
    </source>
</evidence>
<keyword evidence="2" id="KW-0963">Cytoplasm</keyword>
<keyword evidence="6" id="KW-0238">DNA-binding</keyword>
<dbReference type="SUPFAM" id="SSF52172">
    <property type="entry name" value="CheY-like"/>
    <property type="match status" value="1"/>
</dbReference>
<evidence type="ECO:0000256" key="6">
    <source>
        <dbReference type="ARBA" id="ARBA00023125"/>
    </source>
</evidence>
<sequence>MFKVLLIDDEPGAIEGMQMWINWQELGFEVCGTCNNGMEGLQMIQDLGPDLVVTDVNMPLMDGLMMIEAWQKMESKPVRFAIVSGYSEFEYAQRSMRFGVNHYLLKPVIPEEAEEELREIHQELLDASAQQSLTRIASYEEVVSLIKRLLNKQLIEESDRSHLSKVSADKEEWNFCLIQTEPSSFADLRERATSLLEQEDRAYLVDLDMNSFGIVCGYDGSANREGSSCRIMHELKHLYSPYRVFMATGAGESTLLQIECCYHTAKEAMSYQFYDQADHRMISFKSIRNKPFHYHYDQMQLMEGMIAAITLLDKSGFQKAVESAASSFREMLIAPEIVKKVAIHMLYRIIEIMREASEVQAESLIGKYRLSRNSGSLLTLNDVMGDLLSCGEECIDWLLSEQLKQSQGIIHAINSYIREHFAECLSIKKLAEVFYLHPVYLGQLLMKKNGISFHELLHDLRVEEAVRLLGENRLKNSEIAEQVGYSHYSQFLKQFEARKHMSPNEYKKTMF</sequence>
<dbReference type="InterPro" id="IPR011006">
    <property type="entry name" value="CheY-like_superfamily"/>
</dbReference>
<dbReference type="SMART" id="SM00448">
    <property type="entry name" value="REC"/>
    <property type="match status" value="1"/>
</dbReference>
<evidence type="ECO:0000259" key="9">
    <source>
        <dbReference type="PROSITE" id="PS01124"/>
    </source>
</evidence>
<keyword evidence="3 8" id="KW-0597">Phosphoprotein</keyword>
<feature type="domain" description="Response regulatory" evidence="10">
    <location>
        <begin position="3"/>
        <end position="121"/>
    </location>
</feature>
<evidence type="ECO:0000256" key="5">
    <source>
        <dbReference type="ARBA" id="ARBA00023015"/>
    </source>
</evidence>
<evidence type="ECO:0000313" key="11">
    <source>
        <dbReference type="EMBL" id="MEC0238707.1"/>
    </source>
</evidence>
<feature type="modified residue" description="4-aspartylphosphate" evidence="8">
    <location>
        <position position="55"/>
    </location>
</feature>
<dbReference type="Pfam" id="PF00072">
    <property type="entry name" value="Response_reg"/>
    <property type="match status" value="1"/>
</dbReference>
<keyword evidence="4" id="KW-0902">Two-component regulatory system</keyword>
<evidence type="ECO:0000256" key="1">
    <source>
        <dbReference type="ARBA" id="ARBA00004496"/>
    </source>
</evidence>
<keyword evidence="7" id="KW-0804">Transcription</keyword>
<accession>A0ABU6GHY1</accession>
<dbReference type="CDD" id="cd17536">
    <property type="entry name" value="REC_YesN-like"/>
    <property type="match status" value="1"/>
</dbReference>
<evidence type="ECO:0000256" key="2">
    <source>
        <dbReference type="ARBA" id="ARBA00022490"/>
    </source>
</evidence>
<feature type="domain" description="HTH araC/xylS-type" evidence="9">
    <location>
        <begin position="411"/>
        <end position="509"/>
    </location>
</feature>
<evidence type="ECO:0000256" key="3">
    <source>
        <dbReference type="ARBA" id="ARBA00022553"/>
    </source>
</evidence>
<dbReference type="InterPro" id="IPR051552">
    <property type="entry name" value="HptR"/>
</dbReference>
<evidence type="ECO:0000259" key="10">
    <source>
        <dbReference type="PROSITE" id="PS50110"/>
    </source>
</evidence>
<dbReference type="InterPro" id="IPR009057">
    <property type="entry name" value="Homeodomain-like_sf"/>
</dbReference>
<name>A0ABU6GHY1_9BACL</name>
<dbReference type="Pfam" id="PF12833">
    <property type="entry name" value="HTH_18"/>
    <property type="match status" value="1"/>
</dbReference>
<dbReference type="PROSITE" id="PS50110">
    <property type="entry name" value="RESPONSE_REGULATORY"/>
    <property type="match status" value="1"/>
</dbReference>
<gene>
    <name evidence="11" type="ORF">P4H66_02315</name>
</gene>
<dbReference type="PANTHER" id="PTHR42713:SF3">
    <property type="entry name" value="TRANSCRIPTIONAL REGULATORY PROTEIN HPTR"/>
    <property type="match status" value="1"/>
</dbReference>
<evidence type="ECO:0000256" key="7">
    <source>
        <dbReference type="ARBA" id="ARBA00023163"/>
    </source>
</evidence>
<dbReference type="Gene3D" id="3.40.50.2300">
    <property type="match status" value="1"/>
</dbReference>
<evidence type="ECO:0000256" key="8">
    <source>
        <dbReference type="PROSITE-ProRule" id="PRU00169"/>
    </source>
</evidence>